<evidence type="ECO:0000313" key="3">
    <source>
        <dbReference type="Proteomes" id="UP001054945"/>
    </source>
</evidence>
<dbReference type="AlphaFoldDB" id="A0AAV4QMT6"/>
<dbReference type="EMBL" id="BPLR01006592">
    <property type="protein sequence ID" value="GIY10993.1"/>
    <property type="molecule type" value="Genomic_DNA"/>
</dbReference>
<organism evidence="2 3">
    <name type="scientific">Caerostris extrusa</name>
    <name type="common">Bark spider</name>
    <name type="synonym">Caerostris bankana</name>
    <dbReference type="NCBI Taxonomy" id="172846"/>
    <lineage>
        <taxon>Eukaryota</taxon>
        <taxon>Metazoa</taxon>
        <taxon>Ecdysozoa</taxon>
        <taxon>Arthropoda</taxon>
        <taxon>Chelicerata</taxon>
        <taxon>Arachnida</taxon>
        <taxon>Araneae</taxon>
        <taxon>Araneomorphae</taxon>
        <taxon>Entelegynae</taxon>
        <taxon>Araneoidea</taxon>
        <taxon>Araneidae</taxon>
        <taxon>Caerostris</taxon>
    </lineage>
</organism>
<protein>
    <submittedName>
        <fullName evidence="2">Uncharacterized protein</fullName>
    </submittedName>
</protein>
<accession>A0AAV4QMT6</accession>
<evidence type="ECO:0000313" key="2">
    <source>
        <dbReference type="EMBL" id="GIY10993.1"/>
    </source>
</evidence>
<gene>
    <name evidence="2" type="ORF">CEXT_30351</name>
</gene>
<comment type="caution">
    <text evidence="2">The sequence shown here is derived from an EMBL/GenBank/DDBJ whole genome shotgun (WGS) entry which is preliminary data.</text>
</comment>
<keyword evidence="3" id="KW-1185">Reference proteome</keyword>
<sequence>MGVHTDNVSLRSMVVWTPLHRSARPHPDYLAVENYGNLVRPRGRISRIRLVREEDSFGKKPQVMTSGYGNGSHIPTIGFNS</sequence>
<evidence type="ECO:0000256" key="1">
    <source>
        <dbReference type="SAM" id="MobiDB-lite"/>
    </source>
</evidence>
<reference evidence="2 3" key="1">
    <citation type="submission" date="2021-06" db="EMBL/GenBank/DDBJ databases">
        <title>Caerostris extrusa draft genome.</title>
        <authorList>
            <person name="Kono N."/>
            <person name="Arakawa K."/>
        </authorList>
    </citation>
    <scope>NUCLEOTIDE SEQUENCE [LARGE SCALE GENOMIC DNA]</scope>
</reference>
<feature type="region of interest" description="Disordered" evidence="1">
    <location>
        <begin position="61"/>
        <end position="81"/>
    </location>
</feature>
<dbReference type="Proteomes" id="UP001054945">
    <property type="component" value="Unassembled WGS sequence"/>
</dbReference>
<proteinExistence type="predicted"/>
<name>A0AAV4QMT6_CAEEX</name>